<protein>
    <submittedName>
        <fullName evidence="2">Uncharacterized protein</fullName>
    </submittedName>
</protein>
<gene>
    <name evidence="2" type="ORF">D9615_007294</name>
</gene>
<feature type="region of interest" description="Disordered" evidence="1">
    <location>
        <begin position="1"/>
        <end position="45"/>
    </location>
</feature>
<proteinExistence type="predicted"/>
<dbReference type="OrthoDB" id="3003044at2759"/>
<accession>A0A8H5H4S0</accession>
<feature type="compositionally biased region" description="Acidic residues" evidence="1">
    <location>
        <begin position="375"/>
        <end position="391"/>
    </location>
</feature>
<comment type="caution">
    <text evidence="2">The sequence shown here is derived from an EMBL/GenBank/DDBJ whole genome shotgun (WGS) entry which is preliminary data.</text>
</comment>
<evidence type="ECO:0000313" key="3">
    <source>
        <dbReference type="Proteomes" id="UP000565441"/>
    </source>
</evidence>
<dbReference type="AlphaFoldDB" id="A0A8H5H4S0"/>
<evidence type="ECO:0000256" key="1">
    <source>
        <dbReference type="SAM" id="MobiDB-lite"/>
    </source>
</evidence>
<evidence type="ECO:0000313" key="2">
    <source>
        <dbReference type="EMBL" id="KAF5376936.1"/>
    </source>
</evidence>
<organism evidence="2 3">
    <name type="scientific">Tricholomella constricta</name>
    <dbReference type="NCBI Taxonomy" id="117010"/>
    <lineage>
        <taxon>Eukaryota</taxon>
        <taxon>Fungi</taxon>
        <taxon>Dikarya</taxon>
        <taxon>Basidiomycota</taxon>
        <taxon>Agaricomycotina</taxon>
        <taxon>Agaricomycetes</taxon>
        <taxon>Agaricomycetidae</taxon>
        <taxon>Agaricales</taxon>
        <taxon>Tricholomatineae</taxon>
        <taxon>Lyophyllaceae</taxon>
        <taxon>Tricholomella</taxon>
    </lineage>
</organism>
<sequence>MPAPQRRSARLQKKRTSNISKDPTPSPTTQPHPPQLKPKRTKPRKAPVQWFPKLYLRIDRKFLGLLPTATSPNQPYPAPLASPPLAPGTTPGTLTVLIAELPNLRPFAGGDTVDWLIKVAQLIFEPLGTGSLYTFSSGSLAWWMDQEMDSRLYEWRTVLDGEELRGTIYEFRPDDEEALLTLTRMSIRPVRSVTTKTSVPRAATFREALLRRDRGCVVTGHPMEDLLYATHLIPRRLGDHGVQYVMDHFVGSPDNVVDSYDPSIGVSLFIPLGILTDTYKIGYWNIGPDQYVIHNFADMPLNLNGGQLHPNEQALPLHGHQFTLTTPNPTTHPLPPEGVFNWHYTQCVLRKFSTPAYQALANIHYLSLPFRTREEEEEEGEVGESDVDFDDERNIANPPYPSYPWDLARSRARRHLEEEERERAIASWNSDVSASPSS</sequence>
<dbReference type="Proteomes" id="UP000565441">
    <property type="component" value="Unassembled WGS sequence"/>
</dbReference>
<keyword evidence="3" id="KW-1185">Reference proteome</keyword>
<feature type="compositionally biased region" description="Basic residues" evidence="1">
    <location>
        <begin position="7"/>
        <end position="16"/>
    </location>
</feature>
<feature type="region of interest" description="Disordered" evidence="1">
    <location>
        <begin position="374"/>
        <end position="407"/>
    </location>
</feature>
<name>A0A8H5H4S0_9AGAR</name>
<reference evidence="2 3" key="1">
    <citation type="journal article" date="2020" name="ISME J.">
        <title>Uncovering the hidden diversity of litter-decomposition mechanisms in mushroom-forming fungi.</title>
        <authorList>
            <person name="Floudas D."/>
            <person name="Bentzer J."/>
            <person name="Ahren D."/>
            <person name="Johansson T."/>
            <person name="Persson P."/>
            <person name="Tunlid A."/>
        </authorList>
    </citation>
    <scope>NUCLEOTIDE SEQUENCE [LARGE SCALE GENOMIC DNA]</scope>
    <source>
        <strain evidence="2 3">CBS 661.87</strain>
    </source>
</reference>
<dbReference type="EMBL" id="JAACJP010000026">
    <property type="protein sequence ID" value="KAF5376936.1"/>
    <property type="molecule type" value="Genomic_DNA"/>
</dbReference>
<feature type="compositionally biased region" description="Pro residues" evidence="1">
    <location>
        <begin position="24"/>
        <end position="36"/>
    </location>
</feature>